<dbReference type="EMBL" id="BQFW01000002">
    <property type="protein sequence ID" value="GJJ69625.1"/>
    <property type="molecule type" value="Genomic_DNA"/>
</dbReference>
<dbReference type="AlphaFoldDB" id="A0A9P3LTH1"/>
<feature type="region of interest" description="Disordered" evidence="1">
    <location>
        <begin position="430"/>
        <end position="497"/>
    </location>
</feature>
<evidence type="ECO:0008006" key="4">
    <source>
        <dbReference type="Google" id="ProtNLM"/>
    </source>
</evidence>
<gene>
    <name evidence="2" type="ORF">EMPS_01972</name>
</gene>
<feature type="compositionally biased region" description="Basic and acidic residues" evidence="1">
    <location>
        <begin position="453"/>
        <end position="468"/>
    </location>
</feature>
<dbReference type="InterPro" id="IPR029045">
    <property type="entry name" value="ClpP/crotonase-like_dom_sf"/>
</dbReference>
<keyword evidence="3" id="KW-1185">Reference proteome</keyword>
<feature type="compositionally biased region" description="Pro residues" evidence="1">
    <location>
        <begin position="75"/>
        <end position="84"/>
    </location>
</feature>
<dbReference type="Proteomes" id="UP000827284">
    <property type="component" value="Unassembled WGS sequence"/>
</dbReference>
<dbReference type="OrthoDB" id="2437318at2759"/>
<name>A0A9P3LTH1_9FUNG</name>
<sequence length="602" mass="67440">MNSYYAANCIKSFGGAYGGEDDQYQRLEKEQDPIQRNITILKSAVRELLIHPETATSVPVASATPGSDSQAEGPPSSPPAPVSPNLPQQAEPPKDVNELLDALDILTSQQLPVVKFYDDYGGRPSEMDRATSTQFTELYKGPHGISALLLNDGKTGVITVHTESSTVRGQPYSRLHPEWVGALIQSINVLRPRAQKLILDMSHNTGGYVCLGMAMIQLFFPEHPRLVTNMRLSPLGTQLMTSGAMGVDHFISSYGESTTAAYQNGYLLKPRTHPHRNMTFTDFVSDRCAIAQRYYLHVNPEEERGRGRPVPPAKSSDHDDVPYHPWDPENIAILTDGYCGSSCALITNMLHMKFRVKTVVVGGRTSSKWTPMSYSTFPGLQVIDDSLIFHEMHDVRARMMSTRELDRLERGPACGQLSREKKQQAAFMVKNQEKKEEEGEEDAAEEVPVNGHENGKDKVEAHSTKSKGEDEDDEEDDEEEDDEEEDEDDDLDSFYPQAFTQSSRLRLTWRQIYNTGSELNMFNLSNNHSIFEPAWKDVERWDEFSFFPADHRIDYTDHNVHSVGAIWEDARDAAWGPGFGRRGGVLADEGEAEEVAEESLGY</sequence>
<comment type="caution">
    <text evidence="2">The sequence shown here is derived from an EMBL/GenBank/DDBJ whole genome shotgun (WGS) entry which is preliminary data.</text>
</comment>
<evidence type="ECO:0000313" key="3">
    <source>
        <dbReference type="Proteomes" id="UP000827284"/>
    </source>
</evidence>
<evidence type="ECO:0000313" key="2">
    <source>
        <dbReference type="EMBL" id="GJJ69625.1"/>
    </source>
</evidence>
<feature type="compositionally biased region" description="Acidic residues" evidence="1">
    <location>
        <begin position="469"/>
        <end position="492"/>
    </location>
</feature>
<evidence type="ECO:0000256" key="1">
    <source>
        <dbReference type="SAM" id="MobiDB-lite"/>
    </source>
</evidence>
<feature type="region of interest" description="Disordered" evidence="1">
    <location>
        <begin position="56"/>
        <end position="93"/>
    </location>
</feature>
<feature type="region of interest" description="Disordered" evidence="1">
    <location>
        <begin position="301"/>
        <end position="322"/>
    </location>
</feature>
<dbReference type="PANTHER" id="PTHR37049">
    <property type="entry name" value="PEPTIDASE S41 FAMILY PROTEIN"/>
    <property type="match status" value="1"/>
</dbReference>
<dbReference type="Gene3D" id="3.90.226.10">
    <property type="entry name" value="2-enoyl-CoA Hydratase, Chain A, domain 1"/>
    <property type="match status" value="1"/>
</dbReference>
<reference evidence="2" key="1">
    <citation type="submission" date="2021-11" db="EMBL/GenBank/DDBJ databases">
        <authorList>
            <person name="Herlambang A."/>
            <person name="Guo Y."/>
            <person name="Takashima Y."/>
            <person name="Nishizawa T."/>
        </authorList>
    </citation>
    <scope>NUCLEOTIDE SEQUENCE</scope>
    <source>
        <strain evidence="2">E1425</strain>
    </source>
</reference>
<dbReference type="SUPFAM" id="SSF52096">
    <property type="entry name" value="ClpP/crotonase"/>
    <property type="match status" value="1"/>
</dbReference>
<feature type="compositionally biased region" description="Polar residues" evidence="1">
    <location>
        <begin position="56"/>
        <end position="70"/>
    </location>
</feature>
<organism evidence="2 3">
    <name type="scientific">Entomortierella parvispora</name>
    <dbReference type="NCBI Taxonomy" id="205924"/>
    <lineage>
        <taxon>Eukaryota</taxon>
        <taxon>Fungi</taxon>
        <taxon>Fungi incertae sedis</taxon>
        <taxon>Mucoromycota</taxon>
        <taxon>Mortierellomycotina</taxon>
        <taxon>Mortierellomycetes</taxon>
        <taxon>Mortierellales</taxon>
        <taxon>Mortierellaceae</taxon>
        <taxon>Entomortierella</taxon>
    </lineage>
</organism>
<reference evidence="2" key="2">
    <citation type="journal article" date="2022" name="Microbiol. Resour. Announc.">
        <title>Whole-Genome Sequence of Entomortierella parvispora E1425, a Mucoromycotan Fungus Associated with Burkholderiaceae-Related Endosymbiotic Bacteria.</title>
        <authorList>
            <person name="Herlambang A."/>
            <person name="Guo Y."/>
            <person name="Takashima Y."/>
            <person name="Narisawa K."/>
            <person name="Ohta H."/>
            <person name="Nishizawa T."/>
        </authorList>
    </citation>
    <scope>NUCLEOTIDE SEQUENCE</scope>
    <source>
        <strain evidence="2">E1425</strain>
    </source>
</reference>
<protein>
    <recommendedName>
        <fullName evidence="4">Tail specific protease domain-containing protein</fullName>
    </recommendedName>
</protein>
<proteinExistence type="predicted"/>
<dbReference type="PANTHER" id="PTHR37049:SF5">
    <property type="entry name" value="TAIL SPECIFIC PROTEASE DOMAIN-CONTAINING PROTEIN"/>
    <property type="match status" value="1"/>
</dbReference>
<dbReference type="InterPro" id="IPR052766">
    <property type="entry name" value="S41A_metabolite_peptidase"/>
</dbReference>
<accession>A0A9P3LTH1</accession>